<dbReference type="GO" id="GO:0044183">
    <property type="term" value="F:protein folding chaperone"/>
    <property type="evidence" value="ECO:0007669"/>
    <property type="project" value="TreeGrafter"/>
</dbReference>
<evidence type="ECO:0000256" key="1">
    <source>
        <dbReference type="ARBA" id="ARBA00008045"/>
    </source>
</evidence>
<evidence type="ECO:0008006" key="6">
    <source>
        <dbReference type="Google" id="ProtNLM"/>
    </source>
</evidence>
<name>A0A9W8LV38_9FUNG</name>
<evidence type="ECO:0000313" key="4">
    <source>
        <dbReference type="EMBL" id="KAJ2808535.1"/>
    </source>
</evidence>
<evidence type="ECO:0000313" key="5">
    <source>
        <dbReference type="Proteomes" id="UP001140094"/>
    </source>
</evidence>
<keyword evidence="5" id="KW-1185">Reference proteome</keyword>
<protein>
    <recommendedName>
        <fullName evidence="6">Prefoldin subunit 1</fullName>
    </recommendedName>
</protein>
<keyword evidence="2" id="KW-0143">Chaperone</keyword>
<keyword evidence="3" id="KW-0175">Coiled coil</keyword>
<reference evidence="4" key="1">
    <citation type="submission" date="2022-07" db="EMBL/GenBank/DDBJ databases">
        <title>Phylogenomic reconstructions and comparative analyses of Kickxellomycotina fungi.</title>
        <authorList>
            <person name="Reynolds N.K."/>
            <person name="Stajich J.E."/>
            <person name="Barry K."/>
            <person name="Grigoriev I.V."/>
            <person name="Crous P."/>
            <person name="Smith M.E."/>
        </authorList>
    </citation>
    <scope>NUCLEOTIDE SEQUENCE</scope>
    <source>
        <strain evidence="4">NRRL 1565</strain>
    </source>
</reference>
<dbReference type="InterPro" id="IPR002777">
    <property type="entry name" value="PFD_beta-like"/>
</dbReference>
<comment type="similarity">
    <text evidence="1">Belongs to the prefoldin subunit beta family.</text>
</comment>
<evidence type="ECO:0000256" key="3">
    <source>
        <dbReference type="SAM" id="Coils"/>
    </source>
</evidence>
<accession>A0A9W8LV38</accession>
<dbReference type="PANTHER" id="PTHR20903:SF0">
    <property type="entry name" value="PREFOLDIN SUBUNIT 1"/>
    <property type="match status" value="1"/>
</dbReference>
<dbReference type="Gene3D" id="1.10.287.370">
    <property type="match status" value="1"/>
</dbReference>
<dbReference type="EMBL" id="JANBUO010000043">
    <property type="protein sequence ID" value="KAJ2808535.1"/>
    <property type="molecule type" value="Genomic_DNA"/>
</dbReference>
<dbReference type="Pfam" id="PF01920">
    <property type="entry name" value="Prefoldin_2"/>
    <property type="match status" value="1"/>
</dbReference>
<dbReference type="AlphaFoldDB" id="A0A9W8LV38"/>
<feature type="coiled-coil region" evidence="3">
    <location>
        <begin position="10"/>
        <end position="37"/>
    </location>
</feature>
<evidence type="ECO:0000256" key="2">
    <source>
        <dbReference type="ARBA" id="ARBA00023186"/>
    </source>
</evidence>
<dbReference type="GO" id="GO:0051082">
    <property type="term" value="F:unfolded protein binding"/>
    <property type="evidence" value="ECO:0007669"/>
    <property type="project" value="InterPro"/>
</dbReference>
<feature type="coiled-coil region" evidence="3">
    <location>
        <begin position="74"/>
        <end position="108"/>
    </location>
</feature>
<dbReference type="GO" id="GO:0016272">
    <property type="term" value="C:prefoldin complex"/>
    <property type="evidence" value="ECO:0007669"/>
    <property type="project" value="InterPro"/>
</dbReference>
<dbReference type="OrthoDB" id="2015447at2759"/>
<dbReference type="SUPFAM" id="SSF46579">
    <property type="entry name" value="Prefoldin"/>
    <property type="match status" value="1"/>
</dbReference>
<proteinExistence type="inferred from homology"/>
<gene>
    <name evidence="4" type="ORF">H4R20_000838</name>
</gene>
<dbReference type="GO" id="GO:0005737">
    <property type="term" value="C:cytoplasm"/>
    <property type="evidence" value="ECO:0007669"/>
    <property type="project" value="TreeGrafter"/>
</dbReference>
<dbReference type="Proteomes" id="UP001140094">
    <property type="component" value="Unassembled WGS sequence"/>
</dbReference>
<dbReference type="InterPro" id="IPR009053">
    <property type="entry name" value="Prefoldin"/>
</dbReference>
<organism evidence="4 5">
    <name type="scientific">Coemansia guatemalensis</name>
    <dbReference type="NCBI Taxonomy" id="2761395"/>
    <lineage>
        <taxon>Eukaryota</taxon>
        <taxon>Fungi</taxon>
        <taxon>Fungi incertae sedis</taxon>
        <taxon>Zoopagomycota</taxon>
        <taxon>Kickxellomycotina</taxon>
        <taxon>Kickxellomycetes</taxon>
        <taxon>Kickxellales</taxon>
        <taxon>Kickxellaceae</taxon>
        <taxon>Coemansia</taxon>
    </lineage>
</organism>
<sequence>MSDDTVQQVYLKVTQKIQESQKQLNQIDAQISANQREIRLASLTKRELDGLDSSTPLYKSMGKMFVQESKSSLLEDIDKETSNANTLIEALEKKKKFVSRSLEEATGNLKDIIRMAQTASGSGASK</sequence>
<comment type="caution">
    <text evidence="4">The sequence shown here is derived from an EMBL/GenBank/DDBJ whole genome shotgun (WGS) entry which is preliminary data.</text>
</comment>
<dbReference type="PANTHER" id="PTHR20903">
    <property type="entry name" value="PREFOLDIN SUBUNIT 1-RELATED"/>
    <property type="match status" value="1"/>
</dbReference>